<organism evidence="1 2">
    <name type="scientific">Sutcliffiella tianshenii</name>
    <dbReference type="NCBI Taxonomy" id="1463404"/>
    <lineage>
        <taxon>Bacteria</taxon>
        <taxon>Bacillati</taxon>
        <taxon>Bacillota</taxon>
        <taxon>Bacilli</taxon>
        <taxon>Bacillales</taxon>
        <taxon>Bacillaceae</taxon>
        <taxon>Sutcliffiella</taxon>
    </lineage>
</organism>
<sequence>MTKRGQILSGWVEDDRGVLSSAFLQKKEKQGNVDRLLCSID</sequence>
<accession>A0ABS2P5P3</accession>
<reference evidence="1 2" key="1">
    <citation type="submission" date="2021-01" db="EMBL/GenBank/DDBJ databases">
        <title>Genomic Encyclopedia of Type Strains, Phase IV (KMG-IV): sequencing the most valuable type-strain genomes for metagenomic binning, comparative biology and taxonomic classification.</title>
        <authorList>
            <person name="Goeker M."/>
        </authorList>
    </citation>
    <scope>NUCLEOTIDE SEQUENCE [LARGE SCALE GENOMIC DNA]</scope>
    <source>
        <strain evidence="1 2">DSM 25879</strain>
    </source>
</reference>
<dbReference type="EMBL" id="JAFBED010000017">
    <property type="protein sequence ID" value="MBM7622289.1"/>
    <property type="molecule type" value="Genomic_DNA"/>
</dbReference>
<protein>
    <submittedName>
        <fullName evidence="1">Uncharacterized protein</fullName>
    </submittedName>
</protein>
<evidence type="ECO:0000313" key="1">
    <source>
        <dbReference type="EMBL" id="MBM7622289.1"/>
    </source>
</evidence>
<gene>
    <name evidence="1" type="ORF">JOC95_004204</name>
</gene>
<proteinExistence type="predicted"/>
<keyword evidence="2" id="KW-1185">Reference proteome</keyword>
<evidence type="ECO:0000313" key="2">
    <source>
        <dbReference type="Proteomes" id="UP000737402"/>
    </source>
</evidence>
<name>A0ABS2P5P3_9BACI</name>
<dbReference type="Proteomes" id="UP000737402">
    <property type="component" value="Unassembled WGS sequence"/>
</dbReference>
<comment type="caution">
    <text evidence="1">The sequence shown here is derived from an EMBL/GenBank/DDBJ whole genome shotgun (WGS) entry which is preliminary data.</text>
</comment>